<sequence>MPPLRASRRIRHIHIEVGALILDYQAGAEQAQSVADALARSFPELVVTVDDDVSIDLPTLPCAELWD</sequence>
<keyword evidence="2" id="KW-1185">Reference proteome</keyword>
<evidence type="ECO:0000313" key="1">
    <source>
        <dbReference type="EMBL" id="NKY28701.1"/>
    </source>
</evidence>
<dbReference type="AlphaFoldDB" id="A0A7X6L6D7"/>
<dbReference type="EMBL" id="JAAXOS010000010">
    <property type="protein sequence ID" value="NKY28701.1"/>
    <property type="molecule type" value="Genomic_DNA"/>
</dbReference>
<name>A0A7X6L6D7_9NOCA</name>
<comment type="caution">
    <text evidence="1">The sequence shown here is derived from an EMBL/GenBank/DDBJ whole genome shotgun (WGS) entry which is preliminary data.</text>
</comment>
<accession>A0A7X6L6D7</accession>
<protein>
    <submittedName>
        <fullName evidence="1">Uncharacterized protein</fullName>
    </submittedName>
</protein>
<reference evidence="1 2" key="1">
    <citation type="submission" date="2020-04" db="EMBL/GenBank/DDBJ databases">
        <title>MicrobeNet Type strains.</title>
        <authorList>
            <person name="Nicholson A.C."/>
        </authorList>
    </citation>
    <scope>NUCLEOTIDE SEQUENCE [LARGE SCALE GENOMIC DNA]</scope>
    <source>
        <strain evidence="1 2">DSM 44956</strain>
    </source>
</reference>
<evidence type="ECO:0000313" key="2">
    <source>
        <dbReference type="Proteomes" id="UP000540698"/>
    </source>
</evidence>
<organism evidence="1 2">
    <name type="scientific">Nocardia gamkensis</name>
    <dbReference type="NCBI Taxonomy" id="352869"/>
    <lineage>
        <taxon>Bacteria</taxon>
        <taxon>Bacillati</taxon>
        <taxon>Actinomycetota</taxon>
        <taxon>Actinomycetes</taxon>
        <taxon>Mycobacteriales</taxon>
        <taxon>Nocardiaceae</taxon>
        <taxon>Nocardia</taxon>
    </lineage>
</organism>
<dbReference type="RefSeq" id="WP_062969262.1">
    <property type="nucleotide sequence ID" value="NZ_JAAXOS010000010.1"/>
</dbReference>
<dbReference type="Proteomes" id="UP000540698">
    <property type="component" value="Unassembled WGS sequence"/>
</dbReference>
<gene>
    <name evidence="1" type="ORF">HGB38_21140</name>
</gene>
<proteinExistence type="predicted"/>